<dbReference type="Proteomes" id="UP001168821">
    <property type="component" value="Unassembled WGS sequence"/>
</dbReference>
<keyword evidence="2" id="KW-1185">Reference proteome</keyword>
<sequence>MQIPDDILFITQHQQKSRCFLPPPLLQNIPTKPQVHELGKTSLRPFQINAAIDMPERASKKKRRTTIMARIMWMKLRRLRGITDVLITTP</sequence>
<gene>
    <name evidence="1" type="ORF">Zmor_013052</name>
</gene>
<dbReference type="EMBL" id="JALNTZ010000004">
    <property type="protein sequence ID" value="KAJ3653819.1"/>
    <property type="molecule type" value="Genomic_DNA"/>
</dbReference>
<evidence type="ECO:0000313" key="2">
    <source>
        <dbReference type="Proteomes" id="UP001168821"/>
    </source>
</evidence>
<dbReference type="AlphaFoldDB" id="A0AA38IH94"/>
<protein>
    <submittedName>
        <fullName evidence="1">Uncharacterized protein</fullName>
    </submittedName>
</protein>
<accession>A0AA38IH94</accession>
<name>A0AA38IH94_9CUCU</name>
<reference evidence="1" key="1">
    <citation type="journal article" date="2023" name="G3 (Bethesda)">
        <title>Whole genome assemblies of Zophobas morio and Tenebrio molitor.</title>
        <authorList>
            <person name="Kaur S."/>
            <person name="Stinson S.A."/>
            <person name="diCenzo G.C."/>
        </authorList>
    </citation>
    <scope>NUCLEOTIDE SEQUENCE</scope>
    <source>
        <strain evidence="1">QUZm001</strain>
    </source>
</reference>
<organism evidence="1 2">
    <name type="scientific">Zophobas morio</name>
    <dbReference type="NCBI Taxonomy" id="2755281"/>
    <lineage>
        <taxon>Eukaryota</taxon>
        <taxon>Metazoa</taxon>
        <taxon>Ecdysozoa</taxon>
        <taxon>Arthropoda</taxon>
        <taxon>Hexapoda</taxon>
        <taxon>Insecta</taxon>
        <taxon>Pterygota</taxon>
        <taxon>Neoptera</taxon>
        <taxon>Endopterygota</taxon>
        <taxon>Coleoptera</taxon>
        <taxon>Polyphaga</taxon>
        <taxon>Cucujiformia</taxon>
        <taxon>Tenebrionidae</taxon>
        <taxon>Zophobas</taxon>
    </lineage>
</organism>
<comment type="caution">
    <text evidence="1">The sequence shown here is derived from an EMBL/GenBank/DDBJ whole genome shotgun (WGS) entry which is preliminary data.</text>
</comment>
<proteinExistence type="predicted"/>
<evidence type="ECO:0000313" key="1">
    <source>
        <dbReference type="EMBL" id="KAJ3653819.1"/>
    </source>
</evidence>